<evidence type="ECO:0000313" key="1">
    <source>
        <dbReference type="EMBL" id="POF41270.1"/>
    </source>
</evidence>
<dbReference type="EMBL" id="MUJK01000005">
    <property type="protein sequence ID" value="POF41270.1"/>
    <property type="molecule type" value="Genomic_DNA"/>
</dbReference>
<proteinExistence type="predicted"/>
<organism evidence="1 2">
    <name type="scientific">Pseudomonas laurylsulfativorans</name>
    <dbReference type="NCBI Taxonomy" id="1943631"/>
    <lineage>
        <taxon>Bacteria</taxon>
        <taxon>Pseudomonadati</taxon>
        <taxon>Pseudomonadota</taxon>
        <taxon>Gammaproteobacteria</taxon>
        <taxon>Pseudomonadales</taxon>
        <taxon>Pseudomonadaceae</taxon>
        <taxon>Pseudomonas</taxon>
    </lineage>
</organism>
<dbReference type="InterPro" id="IPR003738">
    <property type="entry name" value="SRAP"/>
</dbReference>
<dbReference type="GO" id="GO:0003697">
    <property type="term" value="F:single-stranded DNA binding"/>
    <property type="evidence" value="ECO:0007669"/>
    <property type="project" value="InterPro"/>
</dbReference>
<dbReference type="SUPFAM" id="SSF143081">
    <property type="entry name" value="BB1717-like"/>
    <property type="match status" value="1"/>
</dbReference>
<protein>
    <recommendedName>
        <fullName evidence="3">SOS response-associated peptidase</fullName>
    </recommendedName>
</protein>
<dbReference type="Gene3D" id="3.90.1680.10">
    <property type="entry name" value="SOS response associated peptidase-like"/>
    <property type="match status" value="1"/>
</dbReference>
<dbReference type="OrthoDB" id="6630837at2"/>
<accession>A0A2S3VMX6</accession>
<dbReference type="Proteomes" id="UP000237440">
    <property type="component" value="Unassembled WGS sequence"/>
</dbReference>
<gene>
    <name evidence="1" type="ORF">B0D71_18115</name>
</gene>
<evidence type="ECO:0008006" key="3">
    <source>
        <dbReference type="Google" id="ProtNLM"/>
    </source>
</evidence>
<reference evidence="2" key="1">
    <citation type="submission" date="2017-02" db="EMBL/GenBank/DDBJ databases">
        <authorList>
            <person name="Furmanczyk E.M."/>
        </authorList>
    </citation>
    <scope>NUCLEOTIDE SEQUENCE [LARGE SCALE GENOMIC DNA]</scope>
    <source>
        <strain evidence="2">AP3_22</strain>
    </source>
</reference>
<keyword evidence="2" id="KW-1185">Reference proteome</keyword>
<dbReference type="Pfam" id="PF02586">
    <property type="entry name" value="SRAP"/>
    <property type="match status" value="1"/>
</dbReference>
<name>A0A2S3VMX6_9PSED</name>
<sequence>MQPYLIRYRERTPVLCAAICQYPIAEHEAGEHDGFVIITGSVGGVMDIHDRRSVSLPGKLAQEWLSPATPKESAKQMVLLLDESPEAFEWFKIDRAIGNVRNQGRALIKLTGQIQCGDYKGNG</sequence>
<dbReference type="GO" id="GO:0106300">
    <property type="term" value="P:protein-DNA covalent cross-linking repair"/>
    <property type="evidence" value="ECO:0007669"/>
    <property type="project" value="InterPro"/>
</dbReference>
<evidence type="ECO:0000313" key="2">
    <source>
        <dbReference type="Proteomes" id="UP000237440"/>
    </source>
</evidence>
<comment type="caution">
    <text evidence="1">The sequence shown here is derived from an EMBL/GenBank/DDBJ whole genome shotgun (WGS) entry which is preliminary data.</text>
</comment>
<dbReference type="InterPro" id="IPR036590">
    <property type="entry name" value="SRAP-like"/>
</dbReference>
<dbReference type="AlphaFoldDB" id="A0A2S3VMX6"/>